<organism evidence="2">
    <name type="scientific">Octopus bimaculoides</name>
    <name type="common">California two-spotted octopus</name>
    <dbReference type="NCBI Taxonomy" id="37653"/>
    <lineage>
        <taxon>Eukaryota</taxon>
        <taxon>Metazoa</taxon>
        <taxon>Spiralia</taxon>
        <taxon>Lophotrochozoa</taxon>
        <taxon>Mollusca</taxon>
        <taxon>Cephalopoda</taxon>
        <taxon>Coleoidea</taxon>
        <taxon>Octopodiformes</taxon>
        <taxon>Octopoda</taxon>
        <taxon>Incirrata</taxon>
        <taxon>Octopodidae</taxon>
        <taxon>Octopus</taxon>
    </lineage>
</organism>
<proteinExistence type="predicted"/>
<name>A0A0L8GGQ9_OCTBM</name>
<gene>
    <name evidence="2" type="ORF">OCBIM_22033638mg</name>
</gene>
<protein>
    <submittedName>
        <fullName evidence="2">Uncharacterized protein</fullName>
    </submittedName>
</protein>
<dbReference type="EMBL" id="KQ421854">
    <property type="protein sequence ID" value="KOF76192.1"/>
    <property type="molecule type" value="Genomic_DNA"/>
</dbReference>
<dbReference type="AlphaFoldDB" id="A0A0L8GGQ9"/>
<evidence type="ECO:0000256" key="1">
    <source>
        <dbReference type="SAM" id="Phobius"/>
    </source>
</evidence>
<keyword evidence="1" id="KW-0472">Membrane</keyword>
<reference evidence="2" key="1">
    <citation type="submission" date="2015-07" db="EMBL/GenBank/DDBJ databases">
        <title>MeaNS - Measles Nucleotide Surveillance Program.</title>
        <authorList>
            <person name="Tran T."/>
            <person name="Druce J."/>
        </authorList>
    </citation>
    <scope>NUCLEOTIDE SEQUENCE</scope>
    <source>
        <strain evidence="2">UCB-OBI-ISO-001</strain>
        <tissue evidence="2">Gonad</tissue>
    </source>
</reference>
<sequence>MLSILDFIDSVSLYFIICCIDSFRLGSIILVLHKILSLVDYKVSAHRIFYHLFHSVVIDYLII</sequence>
<feature type="transmembrane region" description="Helical" evidence="1">
    <location>
        <begin position="12"/>
        <end position="32"/>
    </location>
</feature>
<accession>A0A0L8GGQ9</accession>
<evidence type="ECO:0000313" key="2">
    <source>
        <dbReference type="EMBL" id="KOF76192.1"/>
    </source>
</evidence>
<keyword evidence="1" id="KW-1133">Transmembrane helix</keyword>
<keyword evidence="1" id="KW-0812">Transmembrane</keyword>